<gene>
    <name evidence="5" type="ORF">ATNIH1004_006712</name>
    <name evidence="6" type="ORF">EYZ11_003682</name>
</gene>
<evidence type="ECO:0000256" key="3">
    <source>
        <dbReference type="ARBA" id="ARBA00022691"/>
    </source>
</evidence>
<dbReference type="SUPFAM" id="SSF53335">
    <property type="entry name" value="S-adenosyl-L-methionine-dependent methyltransferases"/>
    <property type="match status" value="1"/>
</dbReference>
<evidence type="ECO:0000256" key="2">
    <source>
        <dbReference type="ARBA" id="ARBA00022679"/>
    </source>
</evidence>
<dbReference type="EMBL" id="SOSA01000096">
    <property type="protein sequence ID" value="THC96858.1"/>
    <property type="molecule type" value="Genomic_DNA"/>
</dbReference>
<dbReference type="GO" id="GO:0044550">
    <property type="term" value="P:secondary metabolite biosynthetic process"/>
    <property type="evidence" value="ECO:0007669"/>
    <property type="project" value="UniProtKB-ARBA"/>
</dbReference>
<dbReference type="Pfam" id="PF00891">
    <property type="entry name" value="Methyltransf_2"/>
    <property type="match status" value="1"/>
</dbReference>
<dbReference type="Gene3D" id="3.40.50.150">
    <property type="entry name" value="Vaccinia Virus protein VP39"/>
    <property type="match status" value="1"/>
</dbReference>
<dbReference type="AlphaFoldDB" id="A0A4S3JPW3"/>
<dbReference type="GO" id="GO:0032259">
    <property type="term" value="P:methylation"/>
    <property type="evidence" value="ECO:0007669"/>
    <property type="project" value="UniProtKB-KW"/>
</dbReference>
<dbReference type="CDD" id="cd02440">
    <property type="entry name" value="AdoMet_MTases"/>
    <property type="match status" value="1"/>
</dbReference>
<comment type="caution">
    <text evidence="6">The sequence shown here is derived from an EMBL/GenBank/DDBJ whole genome shotgun (WGS) entry which is preliminary data.</text>
</comment>
<evidence type="ECO:0000313" key="5">
    <source>
        <dbReference type="EMBL" id="KAA8645293.1"/>
    </source>
</evidence>
<dbReference type="GO" id="GO:0008171">
    <property type="term" value="F:O-methyltransferase activity"/>
    <property type="evidence" value="ECO:0007669"/>
    <property type="project" value="InterPro"/>
</dbReference>
<dbReference type="InterPro" id="IPR029063">
    <property type="entry name" value="SAM-dependent_MTases_sf"/>
</dbReference>
<dbReference type="InterPro" id="IPR001077">
    <property type="entry name" value="COMT_C"/>
</dbReference>
<dbReference type="InterPro" id="IPR016461">
    <property type="entry name" value="COMT-like"/>
</dbReference>
<evidence type="ECO:0000313" key="7">
    <source>
        <dbReference type="Proteomes" id="UP000308092"/>
    </source>
</evidence>
<dbReference type="InterPro" id="IPR036390">
    <property type="entry name" value="WH_DNA-bd_sf"/>
</dbReference>
<dbReference type="Gene3D" id="1.10.10.10">
    <property type="entry name" value="Winged helix-like DNA-binding domain superfamily/Winged helix DNA-binding domain"/>
    <property type="match status" value="1"/>
</dbReference>
<keyword evidence="2" id="KW-0808">Transferase</keyword>
<keyword evidence="7" id="KW-1185">Reference proteome</keyword>
<evidence type="ECO:0000256" key="1">
    <source>
        <dbReference type="ARBA" id="ARBA00022603"/>
    </source>
</evidence>
<keyword evidence="1" id="KW-0489">Methyltransferase</keyword>
<dbReference type="PANTHER" id="PTHR43712">
    <property type="entry name" value="PUTATIVE (AFU_ORTHOLOGUE AFUA_4G14580)-RELATED"/>
    <property type="match status" value="1"/>
</dbReference>
<dbReference type="EMBL" id="QUQM01000007">
    <property type="protein sequence ID" value="KAA8645293.1"/>
    <property type="molecule type" value="Genomic_DNA"/>
</dbReference>
<proteinExistence type="predicted"/>
<accession>A0A4S3JPW3</accession>
<protein>
    <recommendedName>
        <fullName evidence="4">O-methyltransferase C-terminal domain-containing protein</fullName>
    </recommendedName>
</protein>
<dbReference type="GeneID" id="54329414"/>
<dbReference type="Proteomes" id="UP000324241">
    <property type="component" value="Unassembled WGS sequence"/>
</dbReference>
<name>A0A4S3JPW3_9EURO</name>
<dbReference type="InterPro" id="IPR036388">
    <property type="entry name" value="WH-like_DNA-bd_sf"/>
</dbReference>
<reference evidence="6 7" key="1">
    <citation type="submission" date="2019-03" db="EMBL/GenBank/DDBJ databases">
        <title>The genome sequence of a newly discovered highly antifungal drug resistant Aspergillus species, Aspergillus tanneri NIH 1004.</title>
        <authorList>
            <person name="Mounaud S."/>
            <person name="Singh I."/>
            <person name="Joardar V."/>
            <person name="Pakala S."/>
            <person name="Pakala S."/>
            <person name="Venepally P."/>
            <person name="Hoover J."/>
            <person name="Nierman W."/>
            <person name="Chung J."/>
            <person name="Losada L."/>
        </authorList>
    </citation>
    <scope>NUCLEOTIDE SEQUENCE [LARGE SCALE GENOMIC DNA]</scope>
    <source>
        <strain evidence="6 7">NIH1004</strain>
    </source>
</reference>
<reference evidence="5 8" key="2">
    <citation type="submission" date="2019-08" db="EMBL/GenBank/DDBJ databases">
        <title>The genome sequence of a newly discovered highly antifungal drug resistant Aspergillus species, Aspergillus tanneri NIH 1004.</title>
        <authorList>
            <person name="Mounaud S."/>
            <person name="Singh I."/>
            <person name="Joardar V."/>
            <person name="Pakala S."/>
            <person name="Pakala S."/>
            <person name="Venepally P."/>
            <person name="Chung J.K."/>
            <person name="Losada L."/>
            <person name="Nierman W.C."/>
        </authorList>
    </citation>
    <scope>NUCLEOTIDE SEQUENCE [LARGE SCALE GENOMIC DNA]</scope>
    <source>
        <strain evidence="5 8">NIH1004</strain>
    </source>
</reference>
<dbReference type="PROSITE" id="PS51683">
    <property type="entry name" value="SAM_OMT_II"/>
    <property type="match status" value="1"/>
</dbReference>
<evidence type="ECO:0000313" key="6">
    <source>
        <dbReference type="EMBL" id="THC96858.1"/>
    </source>
</evidence>
<dbReference type="Proteomes" id="UP000308092">
    <property type="component" value="Unassembled WGS sequence"/>
</dbReference>
<evidence type="ECO:0000259" key="4">
    <source>
        <dbReference type="Pfam" id="PF00891"/>
    </source>
</evidence>
<keyword evidence="3" id="KW-0949">S-adenosyl-L-methionine</keyword>
<sequence>MATQSSQPSRIAALADSISKNSSKIDAYYHVNNIPSPSFDPVDTLDDIKFPEGIQRTKTALLDATAELNDLITGPRGLVSNSGYLALIKFAMTRFIYRFNLVRMVPVDGEISYDELATRIGIKASTLRQLILAAMTFHMFQEKHPGYVSHSSVTRLLLEDPVLHDCTGFTTEDLIPAFLGIVDALLEYPAADDPSKSGYMFAHKANEPSFYLHLAKDPEKIRRFGHCMSQAMAGPQWSLHYLTDNFPWESLGAGTVVDVGGSTGQAAFAIAHKAPQLRLIVQDTAESIAVAKEETGVNVSHMVADFFAEQLVTGADVYLFRSVMHNWPDNQAVKILRAQIPALKPGAKLLIMDEVMPDAETMSLSTARTQRLMDLSMLALGNSRVREADGWRDLCRQADGRFEIEKITMPEGSHLALIEVAWMP</sequence>
<dbReference type="SUPFAM" id="SSF46785">
    <property type="entry name" value="Winged helix' DNA-binding domain"/>
    <property type="match status" value="1"/>
</dbReference>
<organism evidence="6 7">
    <name type="scientific">Aspergillus tanneri</name>
    <dbReference type="NCBI Taxonomy" id="1220188"/>
    <lineage>
        <taxon>Eukaryota</taxon>
        <taxon>Fungi</taxon>
        <taxon>Dikarya</taxon>
        <taxon>Ascomycota</taxon>
        <taxon>Pezizomycotina</taxon>
        <taxon>Eurotiomycetes</taxon>
        <taxon>Eurotiomycetidae</taxon>
        <taxon>Eurotiales</taxon>
        <taxon>Aspergillaceae</taxon>
        <taxon>Aspergillus</taxon>
        <taxon>Aspergillus subgen. Circumdati</taxon>
    </lineage>
</organism>
<dbReference type="VEuPathDB" id="FungiDB:EYZ11_003682"/>
<dbReference type="RefSeq" id="XP_033424654.1">
    <property type="nucleotide sequence ID" value="XM_033571339.1"/>
</dbReference>
<feature type="domain" description="O-methyltransferase C-terminal" evidence="4">
    <location>
        <begin position="253"/>
        <end position="398"/>
    </location>
</feature>
<dbReference type="OrthoDB" id="1606438at2759"/>
<dbReference type="PANTHER" id="PTHR43712:SF12">
    <property type="entry name" value="STERIGMATOCYSTIN 8-O-METHYLTRANSFERASE"/>
    <property type="match status" value="1"/>
</dbReference>
<evidence type="ECO:0000313" key="8">
    <source>
        <dbReference type="Proteomes" id="UP000324241"/>
    </source>
</evidence>